<dbReference type="PIRSF" id="PIRSF003113">
    <property type="entry name" value="BolA"/>
    <property type="match status" value="1"/>
</dbReference>
<accession>F8EUB8</accession>
<dbReference type="RefSeq" id="WP_013934534.1">
    <property type="nucleotide sequence ID" value="NC_015709.1"/>
</dbReference>
<evidence type="ECO:0000313" key="3">
    <source>
        <dbReference type="EMBL" id="AEI38139.1"/>
    </source>
</evidence>
<dbReference type="HOGENOM" id="CLU_109462_4_2_5"/>
<protein>
    <submittedName>
        <fullName evidence="3">BolA family protein</fullName>
    </submittedName>
</protein>
<dbReference type="InterPro" id="IPR036065">
    <property type="entry name" value="BolA-like_sf"/>
</dbReference>
<dbReference type="STRING" id="579138.Zymop_1245"/>
<dbReference type="PANTHER" id="PTHR46229">
    <property type="entry name" value="BOLA TRANSCRIPTION REGULATOR"/>
    <property type="match status" value="1"/>
</dbReference>
<dbReference type="EMBL" id="CP002865">
    <property type="protein sequence ID" value="AEI38139.1"/>
    <property type="molecule type" value="Genomic_DNA"/>
</dbReference>
<reference evidence="3 4" key="1">
    <citation type="journal article" date="2011" name="J. Bacteriol.">
        <title>Genome sequence of the ethanol-producing Zymomonas mobilis subsp. pomaceae lectotype strain ATCC 29192.</title>
        <authorList>
            <person name="Kouvelis V.N."/>
            <person name="Davenport K.W."/>
            <person name="Brettin T.S."/>
            <person name="Bruce D."/>
            <person name="Detter C."/>
            <person name="Han C.S."/>
            <person name="Nolan M."/>
            <person name="Tapia R."/>
            <person name="Damoulaki A."/>
            <person name="Kyrpides N.C."/>
            <person name="Typas M.A."/>
            <person name="Pappas K.M."/>
        </authorList>
    </citation>
    <scope>NUCLEOTIDE SEQUENCE [LARGE SCALE GENOMIC DNA]</scope>
    <source>
        <strain evidence="4">ATCC 29192 / DSM 22645 / JCM 10191 / CCUG 17912 / NBRC 13757 / NCIMB 11200 / NRRL B-4491 / Barker I</strain>
    </source>
</reference>
<dbReference type="SUPFAM" id="SSF82657">
    <property type="entry name" value="BolA-like"/>
    <property type="match status" value="1"/>
</dbReference>
<dbReference type="InterPro" id="IPR002634">
    <property type="entry name" value="BolA"/>
</dbReference>
<evidence type="ECO:0000256" key="2">
    <source>
        <dbReference type="RuleBase" id="RU003860"/>
    </source>
</evidence>
<dbReference type="Gene3D" id="3.30.300.90">
    <property type="entry name" value="BolA-like"/>
    <property type="match status" value="1"/>
</dbReference>
<dbReference type="Proteomes" id="UP000000491">
    <property type="component" value="Chromosome"/>
</dbReference>
<dbReference type="PATRIC" id="fig|579138.3.peg.1322"/>
<name>F8EUB8_ZYMMT</name>
<dbReference type="Pfam" id="PF01722">
    <property type="entry name" value="BolA"/>
    <property type="match status" value="1"/>
</dbReference>
<proteinExistence type="inferred from homology"/>
<organism evidence="3 4">
    <name type="scientific">Zymomonas mobilis subsp. pomaceae (strain ATCC 29192 / DSM 22645 / JCM 10191 / CCUG 17912 / NBRC 13757 / NCIMB 11200 / NRRL B-4491 / Barker I)</name>
    <dbReference type="NCBI Taxonomy" id="579138"/>
    <lineage>
        <taxon>Bacteria</taxon>
        <taxon>Pseudomonadati</taxon>
        <taxon>Pseudomonadota</taxon>
        <taxon>Alphaproteobacteria</taxon>
        <taxon>Sphingomonadales</taxon>
        <taxon>Zymomonadaceae</taxon>
        <taxon>Zymomonas</taxon>
    </lineage>
</organism>
<comment type="similarity">
    <text evidence="1 2">Belongs to the BolA/IbaG family.</text>
</comment>
<dbReference type="AlphaFoldDB" id="F8EUB8"/>
<dbReference type="KEGG" id="zmp:Zymop_1245"/>
<evidence type="ECO:0000256" key="1">
    <source>
        <dbReference type="ARBA" id="ARBA00005578"/>
    </source>
</evidence>
<dbReference type="PANTHER" id="PTHR46229:SF2">
    <property type="entry name" value="BOLA-LIKE PROTEIN 1"/>
    <property type="match status" value="1"/>
</dbReference>
<dbReference type="eggNOG" id="COG0271">
    <property type="taxonomic scope" value="Bacteria"/>
</dbReference>
<dbReference type="InterPro" id="IPR050961">
    <property type="entry name" value="BolA/IbaG_stress_morph_reg"/>
</dbReference>
<sequence length="80" mass="8904">MAMNIQEIEQFILTAIPDAKIEITDLKGDGEHYSAEVISASFKGLSRLAQHRLVYDAFGGRMGEELHALKLMTRVAKVND</sequence>
<gene>
    <name evidence="3" type="ordered locus">Zymop_1245</name>
</gene>
<evidence type="ECO:0000313" key="4">
    <source>
        <dbReference type="Proteomes" id="UP000000491"/>
    </source>
</evidence>